<name>A0AAV5T5G6_9BILA</name>
<dbReference type="SUPFAM" id="SSF81321">
    <property type="entry name" value="Family A G protein-coupled receptor-like"/>
    <property type="match status" value="1"/>
</dbReference>
<dbReference type="GO" id="GO:0005886">
    <property type="term" value="C:plasma membrane"/>
    <property type="evidence" value="ECO:0007669"/>
    <property type="project" value="TreeGrafter"/>
</dbReference>
<keyword evidence="3" id="KW-1185">Reference proteome</keyword>
<sequence>MNDLTFLSADSTRTSKMIAIIVITTLVTDVPQAIISILVGFMSDRFRSSIANKLSSFIITLVMIVSACNLTIHLCMSRRFRDVTKSYLCCMCSRIK</sequence>
<gene>
    <name evidence="2" type="ORF">PENTCL1PPCAC_12997</name>
</gene>
<dbReference type="PANTHER" id="PTHR46273">
    <property type="entry name" value="MYOSUPPRESSIN RECEPTOR 1, ISOFORM B-RELATED"/>
    <property type="match status" value="1"/>
</dbReference>
<accession>A0AAV5T5G6</accession>
<organism evidence="2 3">
    <name type="scientific">Pristionchus entomophagus</name>
    <dbReference type="NCBI Taxonomy" id="358040"/>
    <lineage>
        <taxon>Eukaryota</taxon>
        <taxon>Metazoa</taxon>
        <taxon>Ecdysozoa</taxon>
        <taxon>Nematoda</taxon>
        <taxon>Chromadorea</taxon>
        <taxon>Rhabditida</taxon>
        <taxon>Rhabditina</taxon>
        <taxon>Diplogasteromorpha</taxon>
        <taxon>Diplogasteroidea</taxon>
        <taxon>Neodiplogasteridae</taxon>
        <taxon>Pristionchus</taxon>
    </lineage>
</organism>
<evidence type="ECO:0008006" key="4">
    <source>
        <dbReference type="Google" id="ProtNLM"/>
    </source>
</evidence>
<feature type="non-terminal residue" evidence="2">
    <location>
        <position position="96"/>
    </location>
</feature>
<keyword evidence="1" id="KW-0812">Transmembrane</keyword>
<protein>
    <recommendedName>
        <fullName evidence="4">G protein-coupled receptor</fullName>
    </recommendedName>
</protein>
<dbReference type="PANTHER" id="PTHR46273:SF14">
    <property type="entry name" value="G-PROTEIN COUPLED RECEPTOR DMSR-1"/>
    <property type="match status" value="1"/>
</dbReference>
<reference evidence="2" key="1">
    <citation type="submission" date="2023-10" db="EMBL/GenBank/DDBJ databases">
        <title>Genome assembly of Pristionchus species.</title>
        <authorList>
            <person name="Yoshida K."/>
            <person name="Sommer R.J."/>
        </authorList>
    </citation>
    <scope>NUCLEOTIDE SEQUENCE</scope>
    <source>
        <strain evidence="2">RS0144</strain>
    </source>
</reference>
<dbReference type="InterPro" id="IPR053219">
    <property type="entry name" value="GPCR_Dmsr-1"/>
</dbReference>
<dbReference type="AlphaFoldDB" id="A0AAV5T5G6"/>
<comment type="caution">
    <text evidence="2">The sequence shown here is derived from an EMBL/GenBank/DDBJ whole genome shotgun (WGS) entry which is preliminary data.</text>
</comment>
<dbReference type="EMBL" id="BTSX01000003">
    <property type="protein sequence ID" value="GMS90822.1"/>
    <property type="molecule type" value="Genomic_DNA"/>
</dbReference>
<evidence type="ECO:0000313" key="3">
    <source>
        <dbReference type="Proteomes" id="UP001432027"/>
    </source>
</evidence>
<dbReference type="Pfam" id="PF10324">
    <property type="entry name" value="7TM_GPCR_Srw"/>
    <property type="match status" value="1"/>
</dbReference>
<evidence type="ECO:0000313" key="2">
    <source>
        <dbReference type="EMBL" id="GMS90822.1"/>
    </source>
</evidence>
<dbReference type="InterPro" id="IPR019427">
    <property type="entry name" value="7TM_GPCR_serpentine_rcpt_Srw"/>
</dbReference>
<evidence type="ECO:0000256" key="1">
    <source>
        <dbReference type="SAM" id="Phobius"/>
    </source>
</evidence>
<keyword evidence="1" id="KW-1133">Transmembrane helix</keyword>
<feature type="transmembrane region" description="Helical" evidence="1">
    <location>
        <begin position="54"/>
        <end position="76"/>
    </location>
</feature>
<proteinExistence type="predicted"/>
<feature type="transmembrane region" description="Helical" evidence="1">
    <location>
        <begin position="18"/>
        <end position="42"/>
    </location>
</feature>
<dbReference type="Proteomes" id="UP001432027">
    <property type="component" value="Unassembled WGS sequence"/>
</dbReference>
<dbReference type="GO" id="GO:0008528">
    <property type="term" value="F:G protein-coupled peptide receptor activity"/>
    <property type="evidence" value="ECO:0007669"/>
    <property type="project" value="InterPro"/>
</dbReference>
<keyword evidence="1" id="KW-0472">Membrane</keyword>
<dbReference type="Gene3D" id="1.20.1070.10">
    <property type="entry name" value="Rhodopsin 7-helix transmembrane proteins"/>
    <property type="match status" value="1"/>
</dbReference>